<protein>
    <submittedName>
        <fullName evidence="9">Uncharacterized protein</fullName>
    </submittedName>
</protein>
<dbReference type="GO" id="GO:0005634">
    <property type="term" value="C:nucleus"/>
    <property type="evidence" value="ECO:0007669"/>
    <property type="project" value="TreeGrafter"/>
</dbReference>
<keyword evidence="4 6" id="KW-0863">Zinc-finger</keyword>
<sequence length="399" mass="45503">MIERILKGIKTMDALQAVDKEEKRLRTKIESCQKNLNKYLDGLIEHVQTLRNDFAEENGMEDTLQGLPLHSLAAASKRVKEETNKVALEHKELHAYVSKVGKSIDRNFTSEFGGTTQEDIFSGDARDLLNEAIVEHLMRQGQEETANKLIEESELSLPPNSEYAFNEINTILNAFREKNIEPALSWAVSHHEELKSMHSELEFKLHKLKFLTLLRSGFFKEALYYSRKLSAFDGHLKEIQSLMACFAFMKTGMEKSPYADLFDDSLWVETSDLLAKDACALLGLPKCSPLEVSVSVGCTALPSLLQIRQVMQQRQVEGMWSAKEELPVEIDLDNEFRFHSIFACPILRQQCGRTNPPMRLVCGHVISKDALQRLSNSNKLKCPYCPKEMDPRDAKRIYF</sequence>
<organism evidence="9 10">
    <name type="scientific">Clytia hemisphaerica</name>
    <dbReference type="NCBI Taxonomy" id="252671"/>
    <lineage>
        <taxon>Eukaryota</taxon>
        <taxon>Metazoa</taxon>
        <taxon>Cnidaria</taxon>
        <taxon>Hydrozoa</taxon>
        <taxon>Hydroidolina</taxon>
        <taxon>Leptothecata</taxon>
        <taxon>Obeliida</taxon>
        <taxon>Clytiidae</taxon>
        <taxon>Clytia</taxon>
    </lineage>
</organism>
<dbReference type="InterPro" id="IPR024964">
    <property type="entry name" value="CTLH/CRA"/>
</dbReference>
<dbReference type="SMART" id="SM00757">
    <property type="entry name" value="CRA"/>
    <property type="match status" value="1"/>
</dbReference>
<evidence type="ECO:0000256" key="2">
    <source>
        <dbReference type="ARBA" id="ARBA00022490"/>
    </source>
</evidence>
<feature type="zinc finger region" description="RING-Gid-type" evidence="6">
    <location>
        <begin position="344"/>
        <end position="385"/>
    </location>
</feature>
<evidence type="ECO:0000313" key="9">
    <source>
        <dbReference type="EnsemblMetazoa" id="CLYHEMP013708.1"/>
    </source>
</evidence>
<dbReference type="OrthoDB" id="1933281at2759"/>
<feature type="domain" description="CTLH" evidence="7">
    <location>
        <begin position="164"/>
        <end position="221"/>
    </location>
</feature>
<dbReference type="InterPro" id="IPR006594">
    <property type="entry name" value="LisH"/>
</dbReference>
<reference evidence="9" key="1">
    <citation type="submission" date="2021-01" db="UniProtKB">
        <authorList>
            <consortium name="EnsemblMetazoa"/>
        </authorList>
    </citation>
    <scope>IDENTIFICATION</scope>
</reference>
<dbReference type="Gene3D" id="3.30.40.10">
    <property type="entry name" value="Zinc/RING finger domain, C3HC4 (zinc finger)"/>
    <property type="match status" value="1"/>
</dbReference>
<evidence type="ECO:0000259" key="8">
    <source>
        <dbReference type="PROSITE" id="PS51867"/>
    </source>
</evidence>
<dbReference type="PANTHER" id="PTHR12170">
    <property type="entry name" value="MACROPHAGE ERYTHROBLAST ATTACHER-RELATED"/>
    <property type="match status" value="1"/>
</dbReference>
<keyword evidence="3" id="KW-0479">Metal-binding</keyword>
<dbReference type="GO" id="GO:0043161">
    <property type="term" value="P:proteasome-mediated ubiquitin-dependent protein catabolic process"/>
    <property type="evidence" value="ECO:0007669"/>
    <property type="project" value="InterPro"/>
</dbReference>
<comment type="subcellular location">
    <subcellularLocation>
        <location evidence="1">Cytoplasm</location>
    </subcellularLocation>
</comment>
<evidence type="ECO:0000256" key="1">
    <source>
        <dbReference type="ARBA" id="ARBA00004496"/>
    </source>
</evidence>
<proteinExistence type="predicted"/>
<dbReference type="InterPro" id="IPR027370">
    <property type="entry name" value="Znf-RING_euk"/>
</dbReference>
<dbReference type="PROSITE" id="PS50896">
    <property type="entry name" value="LISH"/>
    <property type="match status" value="1"/>
</dbReference>
<dbReference type="GO" id="GO:0034657">
    <property type="term" value="C:GID complex"/>
    <property type="evidence" value="ECO:0007669"/>
    <property type="project" value="TreeGrafter"/>
</dbReference>
<dbReference type="PROSITE" id="PS51867">
    <property type="entry name" value="ZF_RING_GID"/>
    <property type="match status" value="1"/>
</dbReference>
<dbReference type="InterPro" id="IPR006595">
    <property type="entry name" value="CTLH_C"/>
</dbReference>
<dbReference type="PROSITE" id="PS50897">
    <property type="entry name" value="CTLH"/>
    <property type="match status" value="1"/>
</dbReference>
<dbReference type="InterPro" id="IPR013144">
    <property type="entry name" value="CRA_dom"/>
</dbReference>
<dbReference type="InterPro" id="IPR044063">
    <property type="entry name" value="ZF_RING_GID"/>
</dbReference>
<keyword evidence="5" id="KW-0862">Zinc</keyword>
<evidence type="ECO:0000313" key="10">
    <source>
        <dbReference type="Proteomes" id="UP000594262"/>
    </source>
</evidence>
<dbReference type="SUPFAM" id="SSF57850">
    <property type="entry name" value="RING/U-box"/>
    <property type="match status" value="1"/>
</dbReference>
<dbReference type="EnsemblMetazoa" id="CLYHEMT013708.1">
    <property type="protein sequence ID" value="CLYHEMP013708.1"/>
    <property type="gene ID" value="CLYHEMG013708"/>
</dbReference>
<dbReference type="GO" id="GO:0005737">
    <property type="term" value="C:cytoplasm"/>
    <property type="evidence" value="ECO:0007669"/>
    <property type="project" value="UniProtKB-SubCell"/>
</dbReference>
<accession>A0A7M5WVG9</accession>
<dbReference type="SMART" id="SM00668">
    <property type="entry name" value="CTLH"/>
    <property type="match status" value="1"/>
</dbReference>
<keyword evidence="10" id="KW-1185">Reference proteome</keyword>
<dbReference type="FunFam" id="3.30.40.10:FF:000143">
    <property type="entry name" value="Regulator of gluconeogenesis Rmd5"/>
    <property type="match status" value="1"/>
</dbReference>
<feature type="domain" description="RING-Gid-type" evidence="8">
    <location>
        <begin position="344"/>
        <end position="385"/>
    </location>
</feature>
<evidence type="ECO:0000256" key="6">
    <source>
        <dbReference type="PROSITE-ProRule" id="PRU01215"/>
    </source>
</evidence>
<dbReference type="Pfam" id="PF10607">
    <property type="entry name" value="CTLH"/>
    <property type="match status" value="1"/>
</dbReference>
<dbReference type="InterPro" id="IPR045098">
    <property type="entry name" value="Fyv10_fam"/>
</dbReference>
<evidence type="ECO:0000256" key="5">
    <source>
        <dbReference type="ARBA" id="ARBA00022833"/>
    </source>
</evidence>
<dbReference type="SMART" id="SM00667">
    <property type="entry name" value="LisH"/>
    <property type="match status" value="1"/>
</dbReference>
<evidence type="ECO:0000256" key="4">
    <source>
        <dbReference type="ARBA" id="ARBA00022771"/>
    </source>
</evidence>
<evidence type="ECO:0000256" key="3">
    <source>
        <dbReference type="ARBA" id="ARBA00022723"/>
    </source>
</evidence>
<dbReference type="Proteomes" id="UP000594262">
    <property type="component" value="Unplaced"/>
</dbReference>
<dbReference type="GO" id="GO:0008270">
    <property type="term" value="F:zinc ion binding"/>
    <property type="evidence" value="ECO:0007669"/>
    <property type="project" value="UniProtKB-KW"/>
</dbReference>
<evidence type="ECO:0000259" key="7">
    <source>
        <dbReference type="PROSITE" id="PS50897"/>
    </source>
</evidence>
<dbReference type="GO" id="GO:0061630">
    <property type="term" value="F:ubiquitin protein ligase activity"/>
    <property type="evidence" value="ECO:0007669"/>
    <property type="project" value="InterPro"/>
</dbReference>
<dbReference type="AlphaFoldDB" id="A0A7M5WVG9"/>
<name>A0A7M5WVG9_9CNID</name>
<keyword evidence="2" id="KW-0963">Cytoplasm</keyword>
<dbReference type="Pfam" id="PF13445">
    <property type="entry name" value="zf-RING_UBOX"/>
    <property type="match status" value="1"/>
</dbReference>
<dbReference type="InterPro" id="IPR013083">
    <property type="entry name" value="Znf_RING/FYVE/PHD"/>
</dbReference>
<dbReference type="PANTHER" id="PTHR12170:SF3">
    <property type="entry name" value="GH10162P"/>
    <property type="match status" value="1"/>
</dbReference>